<dbReference type="AlphaFoldDB" id="A0A2H6KGQ5"/>
<feature type="region of interest" description="Disordered" evidence="1">
    <location>
        <begin position="187"/>
        <end position="223"/>
    </location>
</feature>
<evidence type="ECO:0000256" key="1">
    <source>
        <dbReference type="SAM" id="MobiDB-lite"/>
    </source>
</evidence>
<proteinExistence type="predicted"/>
<feature type="compositionally biased region" description="Basic and acidic residues" evidence="1">
    <location>
        <begin position="329"/>
        <end position="348"/>
    </location>
</feature>
<accession>A0A2H6KGQ5</accession>
<dbReference type="EMBL" id="BDSA01000004">
    <property type="protein sequence ID" value="GBE62164.1"/>
    <property type="molecule type" value="Genomic_DNA"/>
</dbReference>
<feature type="compositionally biased region" description="Basic and acidic residues" evidence="1">
    <location>
        <begin position="214"/>
        <end position="223"/>
    </location>
</feature>
<feature type="region of interest" description="Disordered" evidence="1">
    <location>
        <begin position="130"/>
        <end position="163"/>
    </location>
</feature>
<feature type="region of interest" description="Disordered" evidence="1">
    <location>
        <begin position="1"/>
        <end position="37"/>
    </location>
</feature>
<name>A0A2H6KGQ5_9APIC</name>
<sequence>MASQMDEREMKAPAGDEGSTPPKRICTDGNKDGEKDMQKTIELKRLEMLAMQNHALLNDFLAVLLSNKNSDLDTQPGNSASGTGSDGAGGNPGNPHGKDQSRKRREMLAMLMQSVLNDFLAVLLSNKNSDLDTQPGNSASGTGSDGAGGNPENPHGKDQSRKRREMLTMQTQSLVNKLLAVLLSNKNSDLDTQPGNSASGTGSDGVGGNPGNPHGKDQSRKRLEMSTRKKLGQLLDSIAAFVSYRKSDLASPPEKSPSGTGSDGADDNQDAHHGIDQLQKLAENTLMINQSLLIDLHAAALIDKNSDLASPPETSPSDNGPDGADDNQDDTHAKDKLPPQDSHDSREK</sequence>
<reference evidence="2 3" key="1">
    <citation type="journal article" date="2017" name="BMC Genomics">
        <title>Whole-genome assembly of Babesia ovata and comparative genomics between closely related pathogens.</title>
        <authorList>
            <person name="Yamagishi J."/>
            <person name="Asada M."/>
            <person name="Hakimi H."/>
            <person name="Tanaka T.Q."/>
            <person name="Sugimoto C."/>
            <person name="Kawazu S."/>
        </authorList>
    </citation>
    <scope>NUCLEOTIDE SEQUENCE [LARGE SCALE GENOMIC DNA]</scope>
    <source>
        <strain evidence="2 3">Miyake</strain>
    </source>
</reference>
<dbReference type="GeneID" id="39875934"/>
<dbReference type="RefSeq" id="XP_028868407.1">
    <property type="nucleotide sequence ID" value="XM_029012574.1"/>
</dbReference>
<feature type="compositionally biased region" description="Basic and acidic residues" evidence="1">
    <location>
        <begin position="1"/>
        <end position="11"/>
    </location>
</feature>
<comment type="caution">
    <text evidence="2">The sequence shown here is derived from an EMBL/GenBank/DDBJ whole genome shotgun (WGS) entry which is preliminary data.</text>
</comment>
<gene>
    <name evidence="2" type="ORF">BOVATA_036570</name>
</gene>
<feature type="compositionally biased region" description="Basic and acidic residues" evidence="1">
    <location>
        <begin position="25"/>
        <end position="37"/>
    </location>
</feature>
<dbReference type="Proteomes" id="UP000236319">
    <property type="component" value="Unassembled WGS sequence"/>
</dbReference>
<feature type="region of interest" description="Disordered" evidence="1">
    <location>
        <begin position="246"/>
        <end position="271"/>
    </location>
</feature>
<evidence type="ECO:0000313" key="2">
    <source>
        <dbReference type="EMBL" id="GBE62164.1"/>
    </source>
</evidence>
<dbReference type="VEuPathDB" id="PiroplasmaDB:BOVATA_036570"/>
<feature type="region of interest" description="Disordered" evidence="1">
    <location>
        <begin position="72"/>
        <end position="102"/>
    </location>
</feature>
<feature type="region of interest" description="Disordered" evidence="1">
    <location>
        <begin position="305"/>
        <end position="348"/>
    </location>
</feature>
<keyword evidence="3" id="KW-1185">Reference proteome</keyword>
<feature type="compositionally biased region" description="Polar residues" evidence="1">
    <location>
        <begin position="187"/>
        <end position="201"/>
    </location>
</feature>
<organism evidence="2 3">
    <name type="scientific">Babesia ovata</name>
    <dbReference type="NCBI Taxonomy" id="189622"/>
    <lineage>
        <taxon>Eukaryota</taxon>
        <taxon>Sar</taxon>
        <taxon>Alveolata</taxon>
        <taxon>Apicomplexa</taxon>
        <taxon>Aconoidasida</taxon>
        <taxon>Piroplasmida</taxon>
        <taxon>Babesiidae</taxon>
        <taxon>Babesia</taxon>
    </lineage>
</organism>
<evidence type="ECO:0000313" key="3">
    <source>
        <dbReference type="Proteomes" id="UP000236319"/>
    </source>
</evidence>
<protein>
    <submittedName>
        <fullName evidence="2">Uncharacterized protein</fullName>
    </submittedName>
</protein>